<evidence type="ECO:0000256" key="1">
    <source>
        <dbReference type="ARBA" id="ARBA00004141"/>
    </source>
</evidence>
<dbReference type="Proteomes" id="UP000218968">
    <property type="component" value="Chromosome"/>
</dbReference>
<dbReference type="GO" id="GO:0016757">
    <property type="term" value="F:glycosyltransferase activity"/>
    <property type="evidence" value="ECO:0007669"/>
    <property type="project" value="UniProtKB-KW"/>
</dbReference>
<keyword evidence="5 7" id="KW-1133">Transmembrane helix</keyword>
<feature type="domain" description="Glycosyltransferase 2-like" evidence="8">
    <location>
        <begin position="20"/>
        <end position="152"/>
    </location>
</feature>
<reference evidence="10" key="1">
    <citation type="submission" date="2017-09" db="EMBL/GenBank/DDBJ databases">
        <title>Luteimonas liuhanmingii sp.nov., isolated from the intestinal contents of Tibetan Plateau Pika in Yushu, Qinghai Province, China.</title>
        <authorList>
            <person name="Gui Z."/>
        </authorList>
    </citation>
    <scope>NUCLEOTIDE SEQUENCE [LARGE SCALE GENOMIC DNA]</scope>
    <source>
        <strain evidence="10">100111</strain>
    </source>
</reference>
<keyword evidence="2" id="KW-0328">Glycosyltransferase</keyword>
<evidence type="ECO:0000256" key="4">
    <source>
        <dbReference type="ARBA" id="ARBA00022692"/>
    </source>
</evidence>
<dbReference type="SUPFAM" id="SSF53448">
    <property type="entry name" value="Nucleotide-diphospho-sugar transferases"/>
    <property type="match status" value="1"/>
</dbReference>
<dbReference type="KEGG" id="lum:CNR27_14730"/>
<keyword evidence="6 7" id="KW-0472">Membrane</keyword>
<dbReference type="PANTHER" id="PTHR48090:SF1">
    <property type="entry name" value="PROPHAGE BACTOPRENOL GLUCOSYL TRANSFERASE HOMOLOG"/>
    <property type="match status" value="1"/>
</dbReference>
<feature type="transmembrane region" description="Helical" evidence="7">
    <location>
        <begin position="243"/>
        <end position="267"/>
    </location>
</feature>
<evidence type="ECO:0000313" key="9">
    <source>
        <dbReference type="EMBL" id="ATD68534.1"/>
    </source>
</evidence>
<accession>A0A290XH98</accession>
<keyword evidence="3 9" id="KW-0808">Transferase</keyword>
<evidence type="ECO:0000313" key="10">
    <source>
        <dbReference type="Proteomes" id="UP000218968"/>
    </source>
</evidence>
<evidence type="ECO:0000256" key="2">
    <source>
        <dbReference type="ARBA" id="ARBA00022676"/>
    </source>
</evidence>
<protein>
    <submittedName>
        <fullName evidence="9">Glycosyltransferase</fullName>
    </submittedName>
</protein>
<feature type="transmembrane region" description="Helical" evidence="7">
    <location>
        <begin position="279"/>
        <end position="301"/>
    </location>
</feature>
<gene>
    <name evidence="9" type="ORF">CNR27_14730</name>
</gene>
<name>A0A290XH98_9GAMM</name>
<dbReference type="CDD" id="cd04187">
    <property type="entry name" value="DPM1_like_bac"/>
    <property type="match status" value="1"/>
</dbReference>
<dbReference type="GO" id="GO:0005886">
    <property type="term" value="C:plasma membrane"/>
    <property type="evidence" value="ECO:0007669"/>
    <property type="project" value="TreeGrafter"/>
</dbReference>
<sequence>MNDCVSNVESSNQTEAPDLSVIAPVYGCRNCLEELVERISAAVSPVVMSHEIILVDDRSPDNAWPRIKEIASKFPQVRGLRLSRNFGQHAAISAGLAHTRGRTIVVMDCDLQDVPEEIPGLLAALEQGADMALASRTARQDSFFKKAGSRAFYALLGWLTTSTYDASTANFGAYSRKVIDVVNAMPESDRFFPLLVRWTGFDAALVPVSHARRAEGRSGYSLSQLLRLATNVALSFSDKPLRLVVRTGLAFAFLSLCIVALSVYRYAIGDIAVAGFTSIVASIWLVGGVIVSSVGIVGLYVGKLHSQAKHRPNFIVADDTGKTQ</sequence>
<dbReference type="InterPro" id="IPR029044">
    <property type="entry name" value="Nucleotide-diphossugar_trans"/>
</dbReference>
<dbReference type="Pfam" id="PF00535">
    <property type="entry name" value="Glycos_transf_2"/>
    <property type="match status" value="1"/>
</dbReference>
<evidence type="ECO:0000256" key="6">
    <source>
        <dbReference type="ARBA" id="ARBA00023136"/>
    </source>
</evidence>
<keyword evidence="10" id="KW-1185">Reference proteome</keyword>
<dbReference type="EMBL" id="CP023406">
    <property type="protein sequence ID" value="ATD68534.1"/>
    <property type="molecule type" value="Genomic_DNA"/>
</dbReference>
<dbReference type="OrthoDB" id="9811884at2"/>
<dbReference type="InterPro" id="IPR050256">
    <property type="entry name" value="Glycosyltransferase_2"/>
</dbReference>
<proteinExistence type="predicted"/>
<keyword evidence="4 7" id="KW-0812">Transmembrane</keyword>
<organism evidence="9 10">
    <name type="scientific">Luteimonas chenhongjianii</name>
    <dbReference type="NCBI Taxonomy" id="2006110"/>
    <lineage>
        <taxon>Bacteria</taxon>
        <taxon>Pseudomonadati</taxon>
        <taxon>Pseudomonadota</taxon>
        <taxon>Gammaproteobacteria</taxon>
        <taxon>Lysobacterales</taxon>
        <taxon>Lysobacteraceae</taxon>
        <taxon>Luteimonas</taxon>
    </lineage>
</organism>
<evidence type="ECO:0000256" key="5">
    <source>
        <dbReference type="ARBA" id="ARBA00022989"/>
    </source>
</evidence>
<evidence type="ECO:0000259" key="8">
    <source>
        <dbReference type="Pfam" id="PF00535"/>
    </source>
</evidence>
<dbReference type="Gene3D" id="3.90.550.10">
    <property type="entry name" value="Spore Coat Polysaccharide Biosynthesis Protein SpsA, Chain A"/>
    <property type="match status" value="1"/>
</dbReference>
<comment type="subcellular location">
    <subcellularLocation>
        <location evidence="1">Membrane</location>
        <topology evidence="1">Multi-pass membrane protein</topology>
    </subcellularLocation>
</comment>
<evidence type="ECO:0000256" key="3">
    <source>
        <dbReference type="ARBA" id="ARBA00022679"/>
    </source>
</evidence>
<dbReference type="AlphaFoldDB" id="A0A290XH98"/>
<evidence type="ECO:0000256" key="7">
    <source>
        <dbReference type="SAM" id="Phobius"/>
    </source>
</evidence>
<dbReference type="InterPro" id="IPR001173">
    <property type="entry name" value="Glyco_trans_2-like"/>
</dbReference>
<dbReference type="PANTHER" id="PTHR48090">
    <property type="entry name" value="UNDECAPRENYL-PHOSPHATE 4-DEOXY-4-FORMAMIDO-L-ARABINOSE TRANSFERASE-RELATED"/>
    <property type="match status" value="1"/>
</dbReference>